<dbReference type="InterPro" id="IPR053197">
    <property type="entry name" value="F-box_SCFL_complex_component"/>
</dbReference>
<sequence>MKRSKLAKASKLKDGVDMISNLSDDILHLILSRLPTTEEVIRTSILSTRWRYLHTSFSYSSLDIDFSRTLKSPTRFEMNKFKEFMNRVLANKSLNLVSFRLCCSNYDNLRTLGRWIEAAVTRNIKLLHLMVCPIVINQKKVGKVLLMKKIH</sequence>
<dbReference type="InterPro" id="IPR036047">
    <property type="entry name" value="F-box-like_dom_sf"/>
</dbReference>
<dbReference type="PANTHER" id="PTHR34223">
    <property type="entry name" value="OS11G0201299 PROTEIN"/>
    <property type="match status" value="1"/>
</dbReference>
<accession>A0A9R1UVF4</accession>
<dbReference type="Gene3D" id="1.20.1280.50">
    <property type="match status" value="1"/>
</dbReference>
<keyword evidence="3" id="KW-1185">Reference proteome</keyword>
<proteinExistence type="predicted"/>
<dbReference type="AlphaFoldDB" id="A0A9R1UVF4"/>
<organism evidence="2 3">
    <name type="scientific">Lactuca sativa</name>
    <name type="common">Garden lettuce</name>
    <dbReference type="NCBI Taxonomy" id="4236"/>
    <lineage>
        <taxon>Eukaryota</taxon>
        <taxon>Viridiplantae</taxon>
        <taxon>Streptophyta</taxon>
        <taxon>Embryophyta</taxon>
        <taxon>Tracheophyta</taxon>
        <taxon>Spermatophyta</taxon>
        <taxon>Magnoliopsida</taxon>
        <taxon>eudicotyledons</taxon>
        <taxon>Gunneridae</taxon>
        <taxon>Pentapetalae</taxon>
        <taxon>asterids</taxon>
        <taxon>campanulids</taxon>
        <taxon>Asterales</taxon>
        <taxon>Asteraceae</taxon>
        <taxon>Cichorioideae</taxon>
        <taxon>Cichorieae</taxon>
        <taxon>Lactucinae</taxon>
        <taxon>Lactuca</taxon>
    </lineage>
</organism>
<evidence type="ECO:0000313" key="3">
    <source>
        <dbReference type="Proteomes" id="UP000235145"/>
    </source>
</evidence>
<comment type="caution">
    <text evidence="2">The sequence shown here is derived from an EMBL/GenBank/DDBJ whole genome shotgun (WGS) entry which is preliminary data.</text>
</comment>
<dbReference type="Pfam" id="PF00646">
    <property type="entry name" value="F-box"/>
    <property type="match status" value="1"/>
</dbReference>
<gene>
    <name evidence="2" type="ORF">LSAT_V11C800438240</name>
</gene>
<reference evidence="2 3" key="1">
    <citation type="journal article" date="2017" name="Nat. Commun.">
        <title>Genome assembly with in vitro proximity ligation data and whole-genome triplication in lettuce.</title>
        <authorList>
            <person name="Reyes-Chin-Wo S."/>
            <person name="Wang Z."/>
            <person name="Yang X."/>
            <person name="Kozik A."/>
            <person name="Arikit S."/>
            <person name="Song C."/>
            <person name="Xia L."/>
            <person name="Froenicke L."/>
            <person name="Lavelle D.O."/>
            <person name="Truco M.J."/>
            <person name="Xia R."/>
            <person name="Zhu S."/>
            <person name="Xu C."/>
            <person name="Xu H."/>
            <person name="Xu X."/>
            <person name="Cox K."/>
            <person name="Korf I."/>
            <person name="Meyers B.C."/>
            <person name="Michelmore R.W."/>
        </authorList>
    </citation>
    <scope>NUCLEOTIDE SEQUENCE [LARGE SCALE GENOMIC DNA]</scope>
    <source>
        <strain evidence="3">cv. Salinas</strain>
        <tissue evidence="2">Seedlings</tissue>
    </source>
</reference>
<protein>
    <recommendedName>
        <fullName evidence="1">F-box domain-containing protein</fullName>
    </recommendedName>
</protein>
<dbReference type="SUPFAM" id="SSF81383">
    <property type="entry name" value="F-box domain"/>
    <property type="match status" value="1"/>
</dbReference>
<evidence type="ECO:0000259" key="1">
    <source>
        <dbReference type="Pfam" id="PF00646"/>
    </source>
</evidence>
<evidence type="ECO:0000313" key="2">
    <source>
        <dbReference type="EMBL" id="KAJ0194293.1"/>
    </source>
</evidence>
<feature type="domain" description="F-box" evidence="1">
    <location>
        <begin position="19"/>
        <end position="53"/>
    </location>
</feature>
<dbReference type="Proteomes" id="UP000235145">
    <property type="component" value="Unassembled WGS sequence"/>
</dbReference>
<name>A0A9R1UVF4_LACSA</name>
<dbReference type="InterPro" id="IPR001810">
    <property type="entry name" value="F-box_dom"/>
</dbReference>
<dbReference type="PANTHER" id="PTHR34223:SF51">
    <property type="entry name" value="OS06G0556300 PROTEIN"/>
    <property type="match status" value="1"/>
</dbReference>
<dbReference type="EMBL" id="NBSK02000008">
    <property type="protein sequence ID" value="KAJ0194293.1"/>
    <property type="molecule type" value="Genomic_DNA"/>
</dbReference>